<dbReference type="STRING" id="887144.BJF91_10070"/>
<proteinExistence type="predicted"/>
<comment type="caution">
    <text evidence="5">The sequence shown here is derived from an EMBL/GenBank/DDBJ whole genome shotgun (WGS) entry which is preliminary data.</text>
</comment>
<evidence type="ECO:0000313" key="6">
    <source>
        <dbReference type="Proteomes" id="UP000185598"/>
    </source>
</evidence>
<evidence type="ECO:0000256" key="1">
    <source>
        <dbReference type="ARBA" id="ARBA00022630"/>
    </source>
</evidence>
<dbReference type="Gene3D" id="3.30.465.10">
    <property type="match status" value="2"/>
</dbReference>
<dbReference type="Proteomes" id="UP000185598">
    <property type="component" value="Unassembled WGS sequence"/>
</dbReference>
<dbReference type="EC" id="1.17.1.4" evidence="4"/>
<dbReference type="InterPro" id="IPR016167">
    <property type="entry name" value="FAD-bd_PCMH_sub1"/>
</dbReference>
<evidence type="ECO:0000256" key="2">
    <source>
        <dbReference type="ARBA" id="ARBA00022827"/>
    </source>
</evidence>
<dbReference type="EMBL" id="MKIN01000017">
    <property type="protein sequence ID" value="OLP52074.1"/>
    <property type="molecule type" value="Genomic_DNA"/>
</dbReference>
<name>A0A1Q9AB61_9HYPH</name>
<dbReference type="SUPFAM" id="SSF56176">
    <property type="entry name" value="FAD-binding/transporter-associated domain-like"/>
    <property type="match status" value="1"/>
</dbReference>
<evidence type="ECO:0000313" key="7">
    <source>
        <dbReference type="Proteomes" id="UP000544107"/>
    </source>
</evidence>
<protein>
    <submittedName>
        <fullName evidence="5">FAD-binding molybdopterin dehydrogenase</fullName>
    </submittedName>
    <submittedName>
        <fullName evidence="4">Xanthine dehydrogenase YagS FAD-binding subunit</fullName>
        <ecNumber evidence="4">1.17.1.4</ecNumber>
    </submittedName>
</protein>
<dbReference type="InterPro" id="IPR036318">
    <property type="entry name" value="FAD-bd_PCMH-like_sf"/>
</dbReference>
<dbReference type="PANTHER" id="PTHR42659">
    <property type="entry name" value="XANTHINE DEHYDROGENASE SUBUNIT C-RELATED"/>
    <property type="match status" value="1"/>
</dbReference>
<feature type="domain" description="FAD-binding PCMH-type" evidence="3">
    <location>
        <begin position="1"/>
        <end position="219"/>
    </location>
</feature>
<dbReference type="Gene3D" id="3.30.43.10">
    <property type="entry name" value="Uridine Diphospho-n-acetylenolpyruvylglucosamine Reductase, domain 2"/>
    <property type="match status" value="1"/>
</dbReference>
<dbReference type="PROSITE" id="PS51387">
    <property type="entry name" value="FAD_PCMH"/>
    <property type="match status" value="1"/>
</dbReference>
<keyword evidence="1" id="KW-0285">Flavoprotein</keyword>
<evidence type="ECO:0000259" key="3">
    <source>
        <dbReference type="PROSITE" id="PS51387"/>
    </source>
</evidence>
<dbReference type="Pfam" id="PF00941">
    <property type="entry name" value="FAD_binding_5"/>
    <property type="match status" value="1"/>
</dbReference>
<gene>
    <name evidence="5" type="ORF">BJF91_10070</name>
    <name evidence="4" type="ORF">GGQ71_004628</name>
</gene>
<dbReference type="InterPro" id="IPR016169">
    <property type="entry name" value="FAD-bd_PCMH_sub2"/>
</dbReference>
<dbReference type="SUPFAM" id="SSF55447">
    <property type="entry name" value="CO dehydrogenase flavoprotein C-terminal domain-like"/>
    <property type="match status" value="1"/>
</dbReference>
<organism evidence="5 6">
    <name type="scientific">Allorhizobium taibaishanense</name>
    <dbReference type="NCBI Taxonomy" id="887144"/>
    <lineage>
        <taxon>Bacteria</taxon>
        <taxon>Pseudomonadati</taxon>
        <taxon>Pseudomonadota</taxon>
        <taxon>Alphaproteobacteria</taxon>
        <taxon>Hyphomicrobiales</taxon>
        <taxon>Rhizobiaceae</taxon>
        <taxon>Rhizobium/Agrobacterium group</taxon>
        <taxon>Allorhizobium</taxon>
    </lineage>
</organism>
<sequence length="327" mass="34260">MKNFSYSRAQSIDDAREAARKAGVALLAGGTSLLDLAKSAVEAPDDVIDISRIPGLDAITVNDTGAEIGALAKMAAVADHPDIKARFPAIAQSLALSASAQLRNMASLGGNLMQRTRCTYFRDPANFAACNKRTPGSGCSAIGGVTRNHAILGTSEECIASYPGDLAVALTAFDAVVELGSRKVAIDDFFLPYGAAPHLETVLQPGEIITAITIPASKAATHSIYLKVRDRQSYEFAAASAAVGLDFEEDGHTVRDIRVAIGGVASKPWRARAVEQALIGKTLDARAVERASRLAVEGAVTQGDNHYKVHLAPRTIARAILTLGGIA</sequence>
<dbReference type="Pfam" id="PF03450">
    <property type="entry name" value="CO_deh_flav_C"/>
    <property type="match status" value="1"/>
</dbReference>
<dbReference type="InterPro" id="IPR002346">
    <property type="entry name" value="Mopterin_DH_FAD-bd"/>
</dbReference>
<dbReference type="AlphaFoldDB" id="A0A1Q9AB61"/>
<reference evidence="4 7" key="2">
    <citation type="submission" date="2020-08" db="EMBL/GenBank/DDBJ databases">
        <title>Genomic Encyclopedia of Type Strains, Phase IV (KMG-IV): sequencing the most valuable type-strain genomes for metagenomic binning, comparative biology and taxonomic classification.</title>
        <authorList>
            <person name="Goeker M."/>
        </authorList>
    </citation>
    <scope>NUCLEOTIDE SEQUENCE [LARGE SCALE GENOMIC DNA]</scope>
    <source>
        <strain evidence="4 7">DSM 100021</strain>
    </source>
</reference>
<evidence type="ECO:0000313" key="4">
    <source>
        <dbReference type="EMBL" id="MBB4010327.1"/>
    </source>
</evidence>
<dbReference type="GO" id="GO:0004854">
    <property type="term" value="F:xanthine dehydrogenase activity"/>
    <property type="evidence" value="ECO:0007669"/>
    <property type="project" value="UniProtKB-EC"/>
</dbReference>
<reference evidence="5 6" key="1">
    <citation type="submission" date="2016-09" db="EMBL/GenBank/DDBJ databases">
        <title>Rhizobium oryziradicis sp. nov., isolated from the root of rice.</title>
        <authorList>
            <person name="Zhao J."/>
            <person name="Zhang X."/>
        </authorList>
    </citation>
    <scope>NUCLEOTIDE SEQUENCE [LARGE SCALE GENOMIC DNA]</scope>
    <source>
        <strain evidence="5 6">14971</strain>
    </source>
</reference>
<dbReference type="InterPro" id="IPR005107">
    <property type="entry name" value="CO_DH_flav_C"/>
</dbReference>
<dbReference type="EMBL" id="JACIED010000008">
    <property type="protein sequence ID" value="MBB4010327.1"/>
    <property type="molecule type" value="Genomic_DNA"/>
</dbReference>
<dbReference type="PANTHER" id="PTHR42659:SF1">
    <property type="entry name" value="OXIDOREDUCTASE"/>
    <property type="match status" value="1"/>
</dbReference>
<dbReference type="InterPro" id="IPR036683">
    <property type="entry name" value="CO_DH_flav_C_dom_sf"/>
</dbReference>
<dbReference type="Gene3D" id="3.30.390.50">
    <property type="entry name" value="CO dehydrogenase flavoprotein, C-terminal domain"/>
    <property type="match status" value="1"/>
</dbReference>
<dbReference type="GO" id="GO:0071949">
    <property type="term" value="F:FAD binding"/>
    <property type="evidence" value="ECO:0007669"/>
    <property type="project" value="InterPro"/>
</dbReference>
<dbReference type="SMART" id="SM01092">
    <property type="entry name" value="CO_deh_flav_C"/>
    <property type="match status" value="1"/>
</dbReference>
<dbReference type="InterPro" id="IPR051312">
    <property type="entry name" value="Diverse_Substr_Oxidored"/>
</dbReference>
<keyword evidence="6" id="KW-1185">Reference proteome</keyword>
<dbReference type="RefSeq" id="WP_075612841.1">
    <property type="nucleotide sequence ID" value="NZ_JACIED010000008.1"/>
</dbReference>
<dbReference type="InterPro" id="IPR016166">
    <property type="entry name" value="FAD-bd_PCMH"/>
</dbReference>
<evidence type="ECO:0000313" key="5">
    <source>
        <dbReference type="EMBL" id="OLP52074.1"/>
    </source>
</evidence>
<keyword evidence="2" id="KW-0274">FAD</keyword>
<dbReference type="OrthoDB" id="9814706at2"/>
<dbReference type="Proteomes" id="UP000544107">
    <property type="component" value="Unassembled WGS sequence"/>
</dbReference>
<keyword evidence="4" id="KW-0560">Oxidoreductase</keyword>
<accession>A0A1Q9AB61</accession>